<evidence type="ECO:0000259" key="1">
    <source>
        <dbReference type="SMART" id="SM00914"/>
    </source>
</evidence>
<evidence type="ECO:0000313" key="2">
    <source>
        <dbReference type="EMBL" id="NEY70705.1"/>
    </source>
</evidence>
<reference evidence="2 3" key="1">
    <citation type="submission" date="2020-02" db="EMBL/GenBank/DDBJ databases">
        <title>Bacillus aquiflavi sp. nov., isolated from yellow water of strong flavor Chinese baijiu in Yibin region of China.</title>
        <authorList>
            <person name="Xie J."/>
        </authorList>
    </citation>
    <scope>NUCLEOTIDE SEQUENCE [LARGE SCALE GENOMIC DNA]</scope>
    <source>
        <strain evidence="2 3">SA4</strain>
    </source>
</reference>
<dbReference type="Gene3D" id="4.10.810.10">
    <property type="entry name" value="Virus Scaffolding Protein, Chain A"/>
    <property type="match status" value="1"/>
</dbReference>
<dbReference type="RefSeq" id="WP_163177563.1">
    <property type="nucleotide sequence ID" value="NZ_JAAIWM010000001.1"/>
</dbReference>
<gene>
    <name evidence="2" type="ORF">G4D63_03020</name>
</gene>
<name>A0A6M0Q2U8_9BACI</name>
<dbReference type="SMART" id="SM00914">
    <property type="entry name" value="IDEAL"/>
    <property type="match status" value="1"/>
</dbReference>
<dbReference type="InterPro" id="IPR014957">
    <property type="entry name" value="IDEAL_dom"/>
</dbReference>
<dbReference type="EMBL" id="JAAIWM010000001">
    <property type="protein sequence ID" value="NEY70705.1"/>
    <property type="molecule type" value="Genomic_DNA"/>
</dbReference>
<accession>A0A6M0Q2U8</accession>
<feature type="domain" description="IDEAL" evidence="1">
    <location>
        <begin position="32"/>
        <end position="68"/>
    </location>
</feature>
<dbReference type="Pfam" id="PF08858">
    <property type="entry name" value="IDEAL"/>
    <property type="match status" value="1"/>
</dbReference>
<keyword evidence="3" id="KW-1185">Reference proteome</keyword>
<organism evidence="2 3">
    <name type="scientific">Bacillus mesophilus</name>
    <dbReference type="NCBI Taxonomy" id="1808955"/>
    <lineage>
        <taxon>Bacteria</taxon>
        <taxon>Bacillati</taxon>
        <taxon>Bacillota</taxon>
        <taxon>Bacilli</taxon>
        <taxon>Bacillales</taxon>
        <taxon>Bacillaceae</taxon>
        <taxon>Bacillus</taxon>
    </lineage>
</organism>
<sequence length="74" mass="8739">MKEKPSYSDIHNGRAKINKQQTDNVNLYVQMLLDEILIKARVKKLIVDIDHALDQRDYSSFQRLSKEYKQLMDG</sequence>
<dbReference type="InterPro" id="IPR027393">
    <property type="entry name" value="Virus_scaffolding_prot_C"/>
</dbReference>
<comment type="caution">
    <text evidence="2">The sequence shown here is derived from an EMBL/GenBank/DDBJ whole genome shotgun (WGS) entry which is preliminary data.</text>
</comment>
<protein>
    <submittedName>
        <fullName evidence="2">IDEAL domain-containing protein</fullName>
    </submittedName>
</protein>
<proteinExistence type="predicted"/>
<dbReference type="AlphaFoldDB" id="A0A6M0Q2U8"/>
<dbReference type="Proteomes" id="UP000481043">
    <property type="component" value="Unassembled WGS sequence"/>
</dbReference>
<evidence type="ECO:0000313" key="3">
    <source>
        <dbReference type="Proteomes" id="UP000481043"/>
    </source>
</evidence>